<protein>
    <submittedName>
        <fullName evidence="1">Uncharacterized protein</fullName>
    </submittedName>
</protein>
<name>A0A2H3E080_ARMGA</name>
<dbReference type="STRING" id="47427.A0A2H3E080"/>
<dbReference type="Proteomes" id="UP000217790">
    <property type="component" value="Unassembled WGS sequence"/>
</dbReference>
<dbReference type="EMBL" id="KZ293657">
    <property type="protein sequence ID" value="PBK93106.1"/>
    <property type="molecule type" value="Genomic_DNA"/>
</dbReference>
<organism evidence="1 2">
    <name type="scientific">Armillaria gallica</name>
    <name type="common">Bulbous honey fungus</name>
    <name type="synonym">Armillaria bulbosa</name>
    <dbReference type="NCBI Taxonomy" id="47427"/>
    <lineage>
        <taxon>Eukaryota</taxon>
        <taxon>Fungi</taxon>
        <taxon>Dikarya</taxon>
        <taxon>Basidiomycota</taxon>
        <taxon>Agaricomycotina</taxon>
        <taxon>Agaricomycetes</taxon>
        <taxon>Agaricomycetidae</taxon>
        <taxon>Agaricales</taxon>
        <taxon>Marasmiineae</taxon>
        <taxon>Physalacriaceae</taxon>
        <taxon>Armillaria</taxon>
    </lineage>
</organism>
<evidence type="ECO:0000313" key="2">
    <source>
        <dbReference type="Proteomes" id="UP000217790"/>
    </source>
</evidence>
<sequence length="140" mass="15566">MPAYFKLSYNPGRRTPFILYAHGSTTYLGGFLDIRFEHHLRLAERSRTSGPYSAIPPPAGSYLCQSEEKGILDRPLPVGIVHNLGRLQQNLLTTIICIKAIFGPSEGTGTLERGHLTRAVHDQLSRFARGWVSSAVPSYR</sequence>
<dbReference type="InParanoid" id="A0A2H3E080"/>
<dbReference type="AlphaFoldDB" id="A0A2H3E080"/>
<keyword evidence="2" id="KW-1185">Reference proteome</keyword>
<evidence type="ECO:0000313" key="1">
    <source>
        <dbReference type="EMBL" id="PBK93106.1"/>
    </source>
</evidence>
<proteinExistence type="predicted"/>
<reference evidence="2" key="1">
    <citation type="journal article" date="2017" name="Nat. Ecol. Evol.">
        <title>Genome expansion and lineage-specific genetic innovations in the forest pathogenic fungi Armillaria.</title>
        <authorList>
            <person name="Sipos G."/>
            <person name="Prasanna A.N."/>
            <person name="Walter M.C."/>
            <person name="O'Connor E."/>
            <person name="Balint B."/>
            <person name="Krizsan K."/>
            <person name="Kiss B."/>
            <person name="Hess J."/>
            <person name="Varga T."/>
            <person name="Slot J."/>
            <person name="Riley R."/>
            <person name="Boka B."/>
            <person name="Rigling D."/>
            <person name="Barry K."/>
            <person name="Lee J."/>
            <person name="Mihaltcheva S."/>
            <person name="LaButti K."/>
            <person name="Lipzen A."/>
            <person name="Waldron R."/>
            <person name="Moloney N.M."/>
            <person name="Sperisen C."/>
            <person name="Kredics L."/>
            <person name="Vagvoelgyi C."/>
            <person name="Patrignani A."/>
            <person name="Fitzpatrick D."/>
            <person name="Nagy I."/>
            <person name="Doyle S."/>
            <person name="Anderson J.B."/>
            <person name="Grigoriev I.V."/>
            <person name="Gueldener U."/>
            <person name="Muensterkoetter M."/>
            <person name="Nagy L.G."/>
        </authorList>
    </citation>
    <scope>NUCLEOTIDE SEQUENCE [LARGE SCALE GENOMIC DNA]</scope>
    <source>
        <strain evidence="2">Ar21-2</strain>
    </source>
</reference>
<gene>
    <name evidence="1" type="ORF">ARMGADRAFT_147767</name>
</gene>
<accession>A0A2H3E080</accession>